<dbReference type="PROSITE" id="PS01359">
    <property type="entry name" value="ZF_PHD_1"/>
    <property type="match status" value="1"/>
</dbReference>
<sequence>MGLYDGLTCPICSKEFEDGDDVVVCPQCGAPHHRQCWVQHGECAFAADHGTEHQWKRPRLKSEEPDSDAEKEGLHCPRCGYLNDDGTLFCIKCGMPLQTGNGQKNTSNSSSWSARGPVVPNPLGGVNPNETIDGIPVGDIAAFVGNNSYYYIPRFVAMAKDKSKITVNWAAALLMQNWVAFRKMGGLFAIVAAIVTLINIPSFIITLASSVMMMPDVANYQTILFQPSNAVIVASYIMPFVALLMRIFLALFGNRLYMNYVIKRIHKLKEAHPNPMDYQNALLQKGGISWAFPIIYLVVFSVVIGMISVGVTFSLLT</sequence>
<dbReference type="Proteomes" id="UP000593890">
    <property type="component" value="Chromosome"/>
</dbReference>
<dbReference type="KEGG" id="sman:C12CBH8_15060"/>
<feature type="transmembrane region" description="Helical" evidence="4">
    <location>
        <begin position="187"/>
        <end position="213"/>
    </location>
</feature>
<dbReference type="GO" id="GO:0008270">
    <property type="term" value="F:zinc ion binding"/>
    <property type="evidence" value="ECO:0007669"/>
    <property type="project" value="UniProtKB-KW"/>
</dbReference>
<keyword evidence="4" id="KW-1133">Transmembrane helix</keyword>
<evidence type="ECO:0000256" key="2">
    <source>
        <dbReference type="ARBA" id="ARBA00022771"/>
    </source>
</evidence>
<dbReference type="AlphaFoldDB" id="A0A7I8D219"/>
<feature type="transmembrane region" description="Helical" evidence="4">
    <location>
        <begin position="294"/>
        <end position="316"/>
    </location>
</feature>
<keyword evidence="4" id="KW-0812">Transmembrane</keyword>
<dbReference type="RefSeq" id="WP_159461181.1">
    <property type="nucleotide sequence ID" value="NZ_AP023321.1"/>
</dbReference>
<name>A0A7I8D219_9FIRM</name>
<gene>
    <name evidence="6" type="ORF">C12CBH8_15060</name>
</gene>
<dbReference type="InterPro" id="IPR039522">
    <property type="entry name" value="RING_finger_1_prok"/>
</dbReference>
<dbReference type="InterPro" id="IPR019786">
    <property type="entry name" value="Zinc_finger_PHD-type_CS"/>
</dbReference>
<dbReference type="EMBL" id="AP023321">
    <property type="protein sequence ID" value="BCI60867.1"/>
    <property type="molecule type" value="Genomic_DNA"/>
</dbReference>
<proteinExistence type="predicted"/>
<feature type="transmembrane region" description="Helical" evidence="4">
    <location>
        <begin position="233"/>
        <end position="257"/>
    </location>
</feature>
<keyword evidence="1" id="KW-0479">Metal-binding</keyword>
<accession>A0A7I8D219</accession>
<evidence type="ECO:0000256" key="1">
    <source>
        <dbReference type="ARBA" id="ARBA00022723"/>
    </source>
</evidence>
<dbReference type="InterPro" id="IPR026870">
    <property type="entry name" value="Zinc_ribbon_dom"/>
</dbReference>
<keyword evidence="2" id="KW-0863">Zinc-finger</keyword>
<keyword evidence="7" id="KW-1185">Reference proteome</keyword>
<protein>
    <recommendedName>
        <fullName evidence="5">Zinc-ribbon domain-containing protein</fullName>
    </recommendedName>
</protein>
<organism evidence="6 7">
    <name type="scientific">Solibaculum mannosilyticum</name>
    <dbReference type="NCBI Taxonomy" id="2780922"/>
    <lineage>
        <taxon>Bacteria</taxon>
        <taxon>Bacillati</taxon>
        <taxon>Bacillota</taxon>
        <taxon>Clostridia</taxon>
        <taxon>Eubacteriales</taxon>
        <taxon>Oscillospiraceae</taxon>
        <taxon>Solibaculum</taxon>
    </lineage>
</organism>
<evidence type="ECO:0000313" key="7">
    <source>
        <dbReference type="Proteomes" id="UP000593890"/>
    </source>
</evidence>
<evidence type="ECO:0000259" key="5">
    <source>
        <dbReference type="Pfam" id="PF13240"/>
    </source>
</evidence>
<keyword evidence="3" id="KW-0862">Zinc</keyword>
<keyword evidence="4" id="KW-0472">Membrane</keyword>
<evidence type="ECO:0000313" key="6">
    <source>
        <dbReference type="EMBL" id="BCI60867.1"/>
    </source>
</evidence>
<reference evidence="7" key="1">
    <citation type="submission" date="2020-07" db="EMBL/GenBank/DDBJ databases">
        <title>Complete genome sequencing of Clostridia bacterium strain 12CBH8.</title>
        <authorList>
            <person name="Sakamoto M."/>
            <person name="Murakami T."/>
            <person name="Mori H."/>
        </authorList>
    </citation>
    <scope>NUCLEOTIDE SEQUENCE [LARGE SCALE GENOMIC DNA]</scope>
    <source>
        <strain evidence="7">12CBH8</strain>
    </source>
</reference>
<evidence type="ECO:0000256" key="4">
    <source>
        <dbReference type="SAM" id="Phobius"/>
    </source>
</evidence>
<dbReference type="Pfam" id="PF13240">
    <property type="entry name" value="Zn_Ribbon_1"/>
    <property type="match status" value="1"/>
</dbReference>
<evidence type="ECO:0000256" key="3">
    <source>
        <dbReference type="ARBA" id="ARBA00022833"/>
    </source>
</evidence>
<feature type="domain" description="Zinc-ribbon" evidence="5">
    <location>
        <begin position="75"/>
        <end position="97"/>
    </location>
</feature>
<dbReference type="Pfam" id="PF14446">
    <property type="entry name" value="Prok-RING_1"/>
    <property type="match status" value="1"/>
</dbReference>